<dbReference type="RefSeq" id="WP_009709712.1">
    <property type="nucleotide sequence ID" value="NZ_CP048103.1"/>
</dbReference>
<dbReference type="GO" id="GO:0032259">
    <property type="term" value="P:methylation"/>
    <property type="evidence" value="ECO:0007669"/>
    <property type="project" value="UniProtKB-KW"/>
</dbReference>
<dbReference type="EMBL" id="FTOD01000003">
    <property type="protein sequence ID" value="SIS61864.1"/>
    <property type="molecule type" value="Genomic_DNA"/>
</dbReference>
<dbReference type="Gene3D" id="3.40.50.150">
    <property type="entry name" value="Vaccinia Virus protein VP39"/>
    <property type="match status" value="1"/>
</dbReference>
<sequence>MDGDHCADYDPFADVYARHWNHFPDRIRPVLESEVLRLLQPGDRILDLCCGTGELAGQLTEAGFQVTGVDHSKEMLAHARKRAPGARFLWADARSFEVEQPHHAIISTFDSLNHILDPSELEQVFNQVRQALAPGGIFHFDLNMHEGYLERWKGGFHITEEDLVCVMEARYDPARRLACNDFTLFTPEVPGWRRRDFTLTQRCYSKEEVLLMLSSAGFRDIHAKSSGEVGFDSCGRMFFSCRK</sequence>
<dbReference type="SUPFAM" id="SSF53335">
    <property type="entry name" value="S-adenosyl-L-methionine-dependent methyltransferases"/>
    <property type="match status" value="1"/>
</dbReference>
<feature type="domain" description="Methyltransferase" evidence="3">
    <location>
        <begin position="45"/>
        <end position="136"/>
    </location>
</feature>
<evidence type="ECO:0000259" key="3">
    <source>
        <dbReference type="Pfam" id="PF13649"/>
    </source>
</evidence>
<dbReference type="AlphaFoldDB" id="A0A1N7KK36"/>
<dbReference type="PANTHER" id="PTHR43861:SF1">
    <property type="entry name" value="TRANS-ACONITATE 2-METHYLTRANSFERASE"/>
    <property type="match status" value="1"/>
</dbReference>
<name>A0A1N7KK36_9BACL</name>
<evidence type="ECO:0000313" key="4">
    <source>
        <dbReference type="EMBL" id="SIS61864.1"/>
    </source>
</evidence>
<reference evidence="5" key="1">
    <citation type="submission" date="2017-01" db="EMBL/GenBank/DDBJ databases">
        <authorList>
            <person name="Varghese N."/>
            <person name="Submissions S."/>
        </authorList>
    </citation>
    <scope>NUCLEOTIDE SEQUENCE [LARGE SCALE GENOMIC DNA]</scope>
    <source>
        <strain evidence="5">DSM 45196</strain>
    </source>
</reference>
<gene>
    <name evidence="4" type="ORF">SAMN05421790_103118</name>
</gene>
<dbReference type="InterPro" id="IPR041698">
    <property type="entry name" value="Methyltransf_25"/>
</dbReference>
<accession>A0A1N7KK36</accession>
<keyword evidence="1 4" id="KW-0489">Methyltransferase</keyword>
<protein>
    <submittedName>
        <fullName evidence="4">Methyltransferase domain-containing protein</fullName>
    </submittedName>
</protein>
<dbReference type="Proteomes" id="UP000186795">
    <property type="component" value="Unassembled WGS sequence"/>
</dbReference>
<dbReference type="GO" id="GO:0008168">
    <property type="term" value="F:methyltransferase activity"/>
    <property type="evidence" value="ECO:0007669"/>
    <property type="project" value="UniProtKB-KW"/>
</dbReference>
<evidence type="ECO:0000256" key="2">
    <source>
        <dbReference type="ARBA" id="ARBA00022679"/>
    </source>
</evidence>
<evidence type="ECO:0000313" key="5">
    <source>
        <dbReference type="Proteomes" id="UP000186795"/>
    </source>
</evidence>
<dbReference type="OrthoDB" id="9804312at2"/>
<dbReference type="CDD" id="cd02440">
    <property type="entry name" value="AdoMet_MTases"/>
    <property type="match status" value="1"/>
</dbReference>
<evidence type="ECO:0000256" key="1">
    <source>
        <dbReference type="ARBA" id="ARBA00022603"/>
    </source>
</evidence>
<keyword evidence="2 4" id="KW-0808">Transferase</keyword>
<proteinExistence type="predicted"/>
<dbReference type="PANTHER" id="PTHR43861">
    <property type="entry name" value="TRANS-ACONITATE 2-METHYLTRANSFERASE-RELATED"/>
    <property type="match status" value="1"/>
</dbReference>
<dbReference type="Pfam" id="PF13649">
    <property type="entry name" value="Methyltransf_25"/>
    <property type="match status" value="1"/>
</dbReference>
<dbReference type="InterPro" id="IPR029063">
    <property type="entry name" value="SAM-dependent_MTases_sf"/>
</dbReference>
<keyword evidence="5" id="KW-1185">Reference proteome</keyword>
<dbReference type="Gene3D" id="2.20.25.110">
    <property type="entry name" value="S-adenosyl-L-methionine-dependent methyltransferases"/>
    <property type="match status" value="1"/>
</dbReference>
<organism evidence="4 5">
    <name type="scientific">Kroppenstedtia eburnea</name>
    <dbReference type="NCBI Taxonomy" id="714067"/>
    <lineage>
        <taxon>Bacteria</taxon>
        <taxon>Bacillati</taxon>
        <taxon>Bacillota</taxon>
        <taxon>Bacilli</taxon>
        <taxon>Bacillales</taxon>
        <taxon>Thermoactinomycetaceae</taxon>
        <taxon>Kroppenstedtia</taxon>
    </lineage>
</organism>